<reference evidence="4 5" key="1">
    <citation type="submission" date="2024-09" db="EMBL/GenBank/DDBJ databases">
        <authorList>
            <person name="Sun Q."/>
            <person name="Mori K."/>
        </authorList>
    </citation>
    <scope>NUCLEOTIDE SEQUENCE [LARGE SCALE GENOMIC DNA]</scope>
    <source>
        <strain evidence="4 5">JCM 13503</strain>
    </source>
</reference>
<evidence type="ECO:0000259" key="3">
    <source>
        <dbReference type="Pfam" id="PF02397"/>
    </source>
</evidence>
<keyword evidence="4" id="KW-0808">Transferase</keyword>
<dbReference type="EC" id="2.7.8.-" evidence="4"/>
<dbReference type="GO" id="GO:0016740">
    <property type="term" value="F:transferase activity"/>
    <property type="evidence" value="ECO:0007669"/>
    <property type="project" value="UniProtKB-KW"/>
</dbReference>
<feature type="transmembrane region" description="Helical" evidence="2">
    <location>
        <begin position="23"/>
        <end position="45"/>
    </location>
</feature>
<keyword evidence="2" id="KW-0812">Transmembrane</keyword>
<name>A0ABV6B6F7_9DEIO</name>
<dbReference type="PANTHER" id="PTHR30576:SF10">
    <property type="entry name" value="SLL5057 PROTEIN"/>
    <property type="match status" value="1"/>
</dbReference>
<accession>A0ABV6B6F7</accession>
<gene>
    <name evidence="4" type="ORF">ACFFLM_25775</name>
</gene>
<evidence type="ECO:0000256" key="1">
    <source>
        <dbReference type="ARBA" id="ARBA00006464"/>
    </source>
</evidence>
<feature type="domain" description="Bacterial sugar transferase" evidence="3">
    <location>
        <begin position="17"/>
        <end position="193"/>
    </location>
</feature>
<evidence type="ECO:0000313" key="4">
    <source>
        <dbReference type="EMBL" id="MFB9995355.1"/>
    </source>
</evidence>
<dbReference type="RefSeq" id="WP_380017209.1">
    <property type="nucleotide sequence ID" value="NZ_JBHLYR010000086.1"/>
</dbReference>
<dbReference type="PANTHER" id="PTHR30576">
    <property type="entry name" value="COLANIC BIOSYNTHESIS UDP-GLUCOSE LIPID CARRIER TRANSFERASE"/>
    <property type="match status" value="1"/>
</dbReference>
<keyword evidence="2" id="KW-0472">Membrane</keyword>
<keyword evidence="5" id="KW-1185">Reference proteome</keyword>
<evidence type="ECO:0000256" key="2">
    <source>
        <dbReference type="SAM" id="Phobius"/>
    </source>
</evidence>
<comment type="similarity">
    <text evidence="1">Belongs to the bacterial sugar transferase family.</text>
</comment>
<protein>
    <submittedName>
        <fullName evidence="4">Sugar transferase</fullName>
        <ecNumber evidence="4">2.7.8.-</ecNumber>
    </submittedName>
</protein>
<dbReference type="EMBL" id="JBHLYR010000086">
    <property type="protein sequence ID" value="MFB9995355.1"/>
    <property type="molecule type" value="Genomic_DNA"/>
</dbReference>
<dbReference type="Proteomes" id="UP001589733">
    <property type="component" value="Unassembled WGS sequence"/>
</dbReference>
<proteinExistence type="inferred from homology"/>
<evidence type="ECO:0000313" key="5">
    <source>
        <dbReference type="Proteomes" id="UP001589733"/>
    </source>
</evidence>
<dbReference type="InterPro" id="IPR003362">
    <property type="entry name" value="Bact_transf"/>
</dbReference>
<keyword evidence="2" id="KW-1133">Transmembrane helix</keyword>
<dbReference type="Pfam" id="PF02397">
    <property type="entry name" value="Bac_transf"/>
    <property type="match status" value="1"/>
</dbReference>
<organism evidence="4 5">
    <name type="scientific">Deinococcus oregonensis</name>
    <dbReference type="NCBI Taxonomy" id="1805970"/>
    <lineage>
        <taxon>Bacteria</taxon>
        <taxon>Thermotogati</taxon>
        <taxon>Deinococcota</taxon>
        <taxon>Deinococci</taxon>
        <taxon>Deinococcales</taxon>
        <taxon>Deinococcaceae</taxon>
        <taxon>Deinococcus</taxon>
    </lineage>
</organism>
<comment type="caution">
    <text evidence="4">The sequence shown here is derived from an EMBL/GenBank/DDBJ whole genome shotgun (WGS) entry which is preliminary data.</text>
</comment>
<sequence>MTFPRQTLSISFYLWIKELGDRFTAGIALLMLCPLLLVLALVIFLDDPGPVLFKQERAGRWHRPFTIYKFRTMKRDTPSISTEEMRRLGLTPYTRFGPFLRRSSLDELPQLLNVLLGEMSLVGPRPALLTQQAVLAGREDLGVHQLRPGITGLAQVTGRDDLQDAQKVERDFIYLRHLDPLTDVLILIYTLRSLTGARGAY</sequence>